<comment type="caution">
    <text evidence="9">The sequence shown here is derived from an EMBL/GenBank/DDBJ whole genome shotgun (WGS) entry which is preliminary data.</text>
</comment>
<dbReference type="SUPFAM" id="SSF49503">
    <property type="entry name" value="Cupredoxins"/>
    <property type="match status" value="2"/>
</dbReference>
<keyword evidence="2" id="KW-0479">Metal-binding</keyword>
<dbReference type="OMA" id="MNELPCQ"/>
<dbReference type="EMBL" id="MDYL01000031">
    <property type="protein sequence ID" value="OQD68724.1"/>
    <property type="molecule type" value="Genomic_DNA"/>
</dbReference>
<dbReference type="InterPro" id="IPR011706">
    <property type="entry name" value="Cu-oxidase_C"/>
</dbReference>
<dbReference type="InterPro" id="IPR045087">
    <property type="entry name" value="Cu-oxidase_fam"/>
</dbReference>
<dbReference type="Proteomes" id="UP000191522">
    <property type="component" value="Unassembled WGS sequence"/>
</dbReference>
<reference evidence="10" key="1">
    <citation type="journal article" date="2017" name="Nat. Microbiol.">
        <title>Global analysis of biosynthetic gene clusters reveals vast potential of secondary metabolite production in Penicillium species.</title>
        <authorList>
            <person name="Nielsen J.C."/>
            <person name="Grijseels S."/>
            <person name="Prigent S."/>
            <person name="Ji B."/>
            <person name="Dainat J."/>
            <person name="Nielsen K.F."/>
            <person name="Frisvad J.C."/>
            <person name="Workman M."/>
            <person name="Nielsen J."/>
        </authorList>
    </citation>
    <scope>NUCLEOTIDE SEQUENCE [LARGE SCALE GENOMIC DNA]</scope>
    <source>
        <strain evidence="10">IBT 11843</strain>
    </source>
</reference>
<proteinExistence type="inferred from homology"/>
<evidence type="ECO:0000256" key="4">
    <source>
        <dbReference type="ARBA" id="ARBA00023008"/>
    </source>
</evidence>
<gene>
    <name evidence="9" type="ORF">PENDEC_c031G04185</name>
</gene>
<dbReference type="Pfam" id="PF07731">
    <property type="entry name" value="Cu-oxidase_2"/>
    <property type="match status" value="1"/>
</dbReference>
<dbReference type="GO" id="GO:0005507">
    <property type="term" value="F:copper ion binding"/>
    <property type="evidence" value="ECO:0007669"/>
    <property type="project" value="InterPro"/>
</dbReference>
<feature type="compositionally biased region" description="Basic residues" evidence="5">
    <location>
        <begin position="20"/>
        <end position="30"/>
    </location>
</feature>
<organism evidence="9 10">
    <name type="scientific">Penicillium decumbens</name>
    <dbReference type="NCBI Taxonomy" id="69771"/>
    <lineage>
        <taxon>Eukaryota</taxon>
        <taxon>Fungi</taxon>
        <taxon>Dikarya</taxon>
        <taxon>Ascomycota</taxon>
        <taxon>Pezizomycotina</taxon>
        <taxon>Eurotiomycetes</taxon>
        <taxon>Eurotiomycetidae</taxon>
        <taxon>Eurotiales</taxon>
        <taxon>Aspergillaceae</taxon>
        <taxon>Penicillium</taxon>
    </lineage>
</organism>
<dbReference type="PANTHER" id="PTHR11709">
    <property type="entry name" value="MULTI-COPPER OXIDASE"/>
    <property type="match status" value="1"/>
</dbReference>
<dbReference type="CDD" id="cd13910">
    <property type="entry name" value="CuRO_3_MCO_like_4"/>
    <property type="match status" value="1"/>
</dbReference>
<evidence type="ECO:0000259" key="8">
    <source>
        <dbReference type="Pfam" id="PF07732"/>
    </source>
</evidence>
<feature type="domain" description="Plastocyanin-like" evidence="8">
    <location>
        <begin position="92"/>
        <end position="202"/>
    </location>
</feature>
<evidence type="ECO:0000313" key="10">
    <source>
        <dbReference type="Proteomes" id="UP000191522"/>
    </source>
</evidence>
<dbReference type="InterPro" id="IPR008972">
    <property type="entry name" value="Cupredoxin"/>
</dbReference>
<accession>A0A1V6NVI8</accession>
<evidence type="ECO:0000259" key="6">
    <source>
        <dbReference type="Pfam" id="PF00394"/>
    </source>
</evidence>
<evidence type="ECO:0000256" key="1">
    <source>
        <dbReference type="ARBA" id="ARBA00010609"/>
    </source>
</evidence>
<dbReference type="Pfam" id="PF07732">
    <property type="entry name" value="Cu-oxidase_3"/>
    <property type="match status" value="1"/>
</dbReference>
<dbReference type="InterPro" id="IPR011707">
    <property type="entry name" value="Cu-oxidase-like_N"/>
</dbReference>
<comment type="similarity">
    <text evidence="1">Belongs to the multicopper oxidase family.</text>
</comment>
<dbReference type="Pfam" id="PF00394">
    <property type="entry name" value="Cu-oxidase"/>
    <property type="match status" value="1"/>
</dbReference>
<evidence type="ECO:0000259" key="7">
    <source>
        <dbReference type="Pfam" id="PF07731"/>
    </source>
</evidence>
<dbReference type="InterPro" id="IPR033138">
    <property type="entry name" value="Cu_oxidase_CS"/>
</dbReference>
<evidence type="ECO:0000256" key="3">
    <source>
        <dbReference type="ARBA" id="ARBA00023002"/>
    </source>
</evidence>
<dbReference type="InterPro" id="IPR001117">
    <property type="entry name" value="Cu-oxidase_2nd"/>
</dbReference>
<evidence type="ECO:0000256" key="2">
    <source>
        <dbReference type="ARBA" id="ARBA00022723"/>
    </source>
</evidence>
<dbReference type="CDD" id="cd04205">
    <property type="entry name" value="CuRO_2_LCC_like"/>
    <property type="match status" value="1"/>
</dbReference>
<dbReference type="AlphaFoldDB" id="A0A1V6NVI8"/>
<feature type="domain" description="Plastocyanin-like" evidence="7">
    <location>
        <begin position="466"/>
        <end position="600"/>
    </location>
</feature>
<evidence type="ECO:0000313" key="9">
    <source>
        <dbReference type="EMBL" id="OQD68724.1"/>
    </source>
</evidence>
<dbReference type="OrthoDB" id="2121828at2759"/>
<keyword evidence="3" id="KW-0560">Oxidoreductase</keyword>
<dbReference type="PANTHER" id="PTHR11709:SF394">
    <property type="entry name" value="FI03373P-RELATED"/>
    <property type="match status" value="1"/>
</dbReference>
<dbReference type="PROSITE" id="PS00080">
    <property type="entry name" value="MULTICOPPER_OXIDASE2"/>
    <property type="match status" value="1"/>
</dbReference>
<name>A0A1V6NVI8_PENDC</name>
<keyword evidence="4" id="KW-0186">Copper</keyword>
<dbReference type="InterPro" id="IPR002355">
    <property type="entry name" value="Cu_oxidase_Cu_BS"/>
</dbReference>
<dbReference type="STRING" id="69771.A0A1V6NVI8"/>
<feature type="domain" description="Plastocyanin-like" evidence="6">
    <location>
        <begin position="221"/>
        <end position="354"/>
    </location>
</feature>
<dbReference type="GO" id="GO:0016491">
    <property type="term" value="F:oxidoreductase activity"/>
    <property type="evidence" value="ECO:0007669"/>
    <property type="project" value="UniProtKB-KW"/>
</dbReference>
<protein>
    <submittedName>
        <fullName evidence="9">Uncharacterized protein</fullName>
    </submittedName>
</protein>
<dbReference type="Gene3D" id="2.60.40.420">
    <property type="entry name" value="Cupredoxins - blue copper proteins"/>
    <property type="match status" value="3"/>
</dbReference>
<feature type="region of interest" description="Disordered" evidence="5">
    <location>
        <begin position="1"/>
        <end position="30"/>
    </location>
</feature>
<evidence type="ECO:0000256" key="5">
    <source>
        <dbReference type="SAM" id="MobiDB-lite"/>
    </source>
</evidence>
<keyword evidence="10" id="KW-1185">Reference proteome</keyword>
<sequence length="619" mass="68922">MAQPSSHQRKLNLGDQPKPNRTKFRQRKTSAKTNKSYIILLCPVIAAVIHNIDHEDNLLAPGTTTPAIKLHPEDHVYREPKTQHLDWTLSSRSIRPDGVLKRVHLINGIFPGPTIEARPGDTLIINVTNKMQEASSIHWHGLHIENEMDGVAGVTQCGISSGASLIFNITIPNHQHGTFWYHAHTGLTRADGLYGGLVVHVPASKSTVRGLLAGSTLYSKEFLLLIGDWYHRPAEEVMSWYMRAGSFGNDPVPDSLLINGVGHYNCSMAVPARPVDCLERHADLKYLHAKADTAYRLRIVNTGSLVGFTIASPTKSLTVTEVDSVKVETQEASSVGILYPGQRMDLILRAPTEEKESALTIAMDTECMRYPNPALKPNQTFVINPDYAPDAQSTIPDENQTHVAIQRISSPQHILSSLPRHADITEMVYVKTQKFSINHNVPYGFFNHTSWAPQQDPPVPLNGLARAQWDKNQLAFVVDDQDQDPHEPLWVDLVVNNLDDTGHPFHLHGHHFFVLTVYKSPIGWGSYNPFYDSFPPGSDPDTYPDTNGLDLSRAMLRDSVYIPSRAYAVLRFRADNPGIWLFHCHVLWHLSSGMAMLVGVGDYVDPFGTSCLIKPPMAI</sequence>
<dbReference type="PROSITE" id="PS00079">
    <property type="entry name" value="MULTICOPPER_OXIDASE1"/>
    <property type="match status" value="1"/>
</dbReference>